<dbReference type="AlphaFoldDB" id="A0A318ZHJ1"/>
<protein>
    <submittedName>
        <fullName evidence="2">Uncharacterized protein</fullName>
    </submittedName>
</protein>
<name>A0A318ZHJ1_9EURO</name>
<dbReference type="Proteomes" id="UP000248349">
    <property type="component" value="Unassembled WGS sequence"/>
</dbReference>
<keyword evidence="3" id="KW-1185">Reference proteome</keyword>
<gene>
    <name evidence="2" type="ORF">BP01DRAFT_241376</name>
</gene>
<dbReference type="RefSeq" id="XP_025432941.1">
    <property type="nucleotide sequence ID" value="XM_025571269.1"/>
</dbReference>
<keyword evidence="1" id="KW-0812">Transmembrane</keyword>
<organism evidence="2 3">
    <name type="scientific">Aspergillus saccharolyticus JOP 1030-1</name>
    <dbReference type="NCBI Taxonomy" id="1450539"/>
    <lineage>
        <taxon>Eukaryota</taxon>
        <taxon>Fungi</taxon>
        <taxon>Dikarya</taxon>
        <taxon>Ascomycota</taxon>
        <taxon>Pezizomycotina</taxon>
        <taxon>Eurotiomycetes</taxon>
        <taxon>Eurotiomycetidae</taxon>
        <taxon>Eurotiales</taxon>
        <taxon>Aspergillaceae</taxon>
        <taxon>Aspergillus</taxon>
        <taxon>Aspergillus subgen. Circumdati</taxon>
    </lineage>
</organism>
<dbReference type="PROSITE" id="PS51257">
    <property type="entry name" value="PROKAR_LIPOPROTEIN"/>
    <property type="match status" value="1"/>
</dbReference>
<reference evidence="2 3" key="1">
    <citation type="submission" date="2016-12" db="EMBL/GenBank/DDBJ databases">
        <title>The genomes of Aspergillus section Nigri reveals drivers in fungal speciation.</title>
        <authorList>
            <consortium name="DOE Joint Genome Institute"/>
            <person name="Vesth T.C."/>
            <person name="Nybo J."/>
            <person name="Theobald S."/>
            <person name="Brandl J."/>
            <person name="Frisvad J.C."/>
            <person name="Nielsen K.F."/>
            <person name="Lyhne E.K."/>
            <person name="Kogle M.E."/>
            <person name="Kuo A."/>
            <person name="Riley R."/>
            <person name="Clum A."/>
            <person name="Nolan M."/>
            <person name="Lipzen A."/>
            <person name="Salamov A."/>
            <person name="Henrissat B."/>
            <person name="Wiebenga A."/>
            <person name="De Vries R.P."/>
            <person name="Grigoriev I.V."/>
            <person name="Mortensen U.H."/>
            <person name="Andersen M.R."/>
            <person name="Baker S.E."/>
        </authorList>
    </citation>
    <scope>NUCLEOTIDE SEQUENCE [LARGE SCALE GENOMIC DNA]</scope>
    <source>
        <strain evidence="2 3">JOP 1030-1</strain>
    </source>
</reference>
<evidence type="ECO:0000256" key="1">
    <source>
        <dbReference type="SAM" id="Phobius"/>
    </source>
</evidence>
<proteinExistence type="predicted"/>
<sequence length="96" mass="10547">MTGRFESEVQSVTPCSLAMMPLILCITVTSTLSGCVYVGWSWDDVTLRSHINQSASALLSITIENHPAVLQMLPLATGTKPETNTIRCSYTRARSW</sequence>
<evidence type="ECO:0000313" key="3">
    <source>
        <dbReference type="Proteomes" id="UP000248349"/>
    </source>
</evidence>
<dbReference type="GeneID" id="37072497"/>
<accession>A0A318ZHJ1</accession>
<keyword evidence="1" id="KW-1133">Transmembrane helix</keyword>
<keyword evidence="1" id="KW-0472">Membrane</keyword>
<evidence type="ECO:0000313" key="2">
    <source>
        <dbReference type="EMBL" id="PYH46959.1"/>
    </source>
</evidence>
<dbReference type="EMBL" id="KZ821226">
    <property type="protein sequence ID" value="PYH46959.1"/>
    <property type="molecule type" value="Genomic_DNA"/>
</dbReference>
<feature type="transmembrane region" description="Helical" evidence="1">
    <location>
        <begin position="20"/>
        <end position="40"/>
    </location>
</feature>